<evidence type="ECO:0000313" key="2">
    <source>
        <dbReference type="EMBL" id="MFC6196737.1"/>
    </source>
</evidence>
<accession>A0ABW1S4Y7</accession>
<feature type="transmembrane region" description="Helical" evidence="1">
    <location>
        <begin position="7"/>
        <end position="31"/>
    </location>
</feature>
<organism evidence="2 3">
    <name type="scientific">Ponticaulis profundi</name>
    <dbReference type="NCBI Taxonomy" id="2665222"/>
    <lineage>
        <taxon>Bacteria</taxon>
        <taxon>Pseudomonadati</taxon>
        <taxon>Pseudomonadota</taxon>
        <taxon>Alphaproteobacteria</taxon>
        <taxon>Hyphomonadales</taxon>
        <taxon>Hyphomonadaceae</taxon>
        <taxon>Ponticaulis</taxon>
    </lineage>
</organism>
<name>A0ABW1S4Y7_9PROT</name>
<evidence type="ECO:0000256" key="1">
    <source>
        <dbReference type="SAM" id="Phobius"/>
    </source>
</evidence>
<reference evidence="3" key="1">
    <citation type="journal article" date="2019" name="Int. J. Syst. Evol. Microbiol.">
        <title>The Global Catalogue of Microorganisms (GCM) 10K type strain sequencing project: providing services to taxonomists for standard genome sequencing and annotation.</title>
        <authorList>
            <consortium name="The Broad Institute Genomics Platform"/>
            <consortium name="The Broad Institute Genome Sequencing Center for Infectious Disease"/>
            <person name="Wu L."/>
            <person name="Ma J."/>
        </authorList>
    </citation>
    <scope>NUCLEOTIDE SEQUENCE [LARGE SCALE GENOMIC DNA]</scope>
    <source>
        <strain evidence="3">CGMCC-1.15741</strain>
    </source>
</reference>
<protein>
    <submittedName>
        <fullName evidence="2">Uncharacterized protein</fullName>
    </submittedName>
</protein>
<evidence type="ECO:0000313" key="3">
    <source>
        <dbReference type="Proteomes" id="UP001596303"/>
    </source>
</evidence>
<keyword evidence="1" id="KW-0812">Transmembrane</keyword>
<feature type="transmembrane region" description="Helical" evidence="1">
    <location>
        <begin position="43"/>
        <end position="62"/>
    </location>
</feature>
<dbReference type="Proteomes" id="UP001596303">
    <property type="component" value="Unassembled WGS sequence"/>
</dbReference>
<gene>
    <name evidence="2" type="ORF">ACFQDM_01530</name>
</gene>
<proteinExistence type="predicted"/>
<keyword evidence="1" id="KW-0472">Membrane</keyword>
<dbReference type="EMBL" id="JBHSSW010000002">
    <property type="protein sequence ID" value="MFC6196737.1"/>
    <property type="molecule type" value="Genomic_DNA"/>
</dbReference>
<keyword evidence="1" id="KW-1133">Transmembrane helix</keyword>
<dbReference type="RefSeq" id="WP_377374548.1">
    <property type="nucleotide sequence ID" value="NZ_JBHSSW010000002.1"/>
</dbReference>
<sequence>MPKLLKFLAFHAGVGFALALASVLIILGLDIAHLHALIMGSEIKWIAIFSLVVLMTITLASIQMGIAVMRLPYQPEDDDRHGGTKVAVIDVLLRTHLLRFAPAKVRK</sequence>
<keyword evidence="3" id="KW-1185">Reference proteome</keyword>
<comment type="caution">
    <text evidence="2">The sequence shown here is derived from an EMBL/GenBank/DDBJ whole genome shotgun (WGS) entry which is preliminary data.</text>
</comment>